<proteinExistence type="predicted"/>
<keyword evidence="3" id="KW-1185">Reference proteome</keyword>
<sequence>MYIQDNTVIVKWKTACSGWHEVHGVYIILWIPQTADKVESEQTAETYIYRINDIRSDGGLVEATDVSLLLSPHHQLVAPASRALHCQSLDARHSTCYWFSPVYLTESPSSTRGILSLPPLSPAATAVPCTLATRLACVNTREKRFPGPRPASPPPVAALLGAE</sequence>
<gene>
    <name evidence="2" type="ORF">ElyMa_006042200</name>
</gene>
<accession>A0AAV4GKC3</accession>
<evidence type="ECO:0000256" key="1">
    <source>
        <dbReference type="SAM" id="MobiDB-lite"/>
    </source>
</evidence>
<protein>
    <recommendedName>
        <fullName evidence="4">Fibronectin type-III domain-containing protein</fullName>
    </recommendedName>
</protein>
<comment type="caution">
    <text evidence="2">The sequence shown here is derived from an EMBL/GenBank/DDBJ whole genome shotgun (WGS) entry which is preliminary data.</text>
</comment>
<evidence type="ECO:0008006" key="4">
    <source>
        <dbReference type="Google" id="ProtNLM"/>
    </source>
</evidence>
<dbReference type="EMBL" id="BMAT01012100">
    <property type="protein sequence ID" value="GFR85978.1"/>
    <property type="molecule type" value="Genomic_DNA"/>
</dbReference>
<reference evidence="2 3" key="1">
    <citation type="journal article" date="2021" name="Elife">
        <title>Chloroplast acquisition without the gene transfer in kleptoplastic sea slugs, Plakobranchus ocellatus.</title>
        <authorList>
            <person name="Maeda T."/>
            <person name="Takahashi S."/>
            <person name="Yoshida T."/>
            <person name="Shimamura S."/>
            <person name="Takaki Y."/>
            <person name="Nagai Y."/>
            <person name="Toyoda A."/>
            <person name="Suzuki Y."/>
            <person name="Arimoto A."/>
            <person name="Ishii H."/>
            <person name="Satoh N."/>
            <person name="Nishiyama T."/>
            <person name="Hasebe M."/>
            <person name="Maruyama T."/>
            <person name="Minagawa J."/>
            <person name="Obokata J."/>
            <person name="Shigenobu S."/>
        </authorList>
    </citation>
    <scope>NUCLEOTIDE SEQUENCE [LARGE SCALE GENOMIC DNA]</scope>
</reference>
<feature type="region of interest" description="Disordered" evidence="1">
    <location>
        <begin position="143"/>
        <end position="163"/>
    </location>
</feature>
<feature type="compositionally biased region" description="Pro residues" evidence="1">
    <location>
        <begin position="147"/>
        <end position="156"/>
    </location>
</feature>
<organism evidence="2 3">
    <name type="scientific">Elysia marginata</name>
    <dbReference type="NCBI Taxonomy" id="1093978"/>
    <lineage>
        <taxon>Eukaryota</taxon>
        <taxon>Metazoa</taxon>
        <taxon>Spiralia</taxon>
        <taxon>Lophotrochozoa</taxon>
        <taxon>Mollusca</taxon>
        <taxon>Gastropoda</taxon>
        <taxon>Heterobranchia</taxon>
        <taxon>Euthyneura</taxon>
        <taxon>Panpulmonata</taxon>
        <taxon>Sacoglossa</taxon>
        <taxon>Placobranchoidea</taxon>
        <taxon>Plakobranchidae</taxon>
        <taxon>Elysia</taxon>
    </lineage>
</organism>
<evidence type="ECO:0000313" key="3">
    <source>
        <dbReference type="Proteomes" id="UP000762676"/>
    </source>
</evidence>
<name>A0AAV4GKC3_9GAST</name>
<evidence type="ECO:0000313" key="2">
    <source>
        <dbReference type="EMBL" id="GFR85978.1"/>
    </source>
</evidence>
<dbReference type="AlphaFoldDB" id="A0AAV4GKC3"/>
<dbReference type="Proteomes" id="UP000762676">
    <property type="component" value="Unassembled WGS sequence"/>
</dbReference>